<dbReference type="GO" id="GO:0016301">
    <property type="term" value="F:kinase activity"/>
    <property type="evidence" value="ECO:0007669"/>
    <property type="project" value="UniProtKB-KW"/>
</dbReference>
<evidence type="ECO:0000259" key="1">
    <source>
        <dbReference type="Pfam" id="PF17667"/>
    </source>
</evidence>
<dbReference type="AlphaFoldDB" id="A0AAW0BMU6"/>
<organism evidence="2 3">
    <name type="scientific">Favolaschia claudopus</name>
    <dbReference type="NCBI Taxonomy" id="2862362"/>
    <lineage>
        <taxon>Eukaryota</taxon>
        <taxon>Fungi</taxon>
        <taxon>Dikarya</taxon>
        <taxon>Basidiomycota</taxon>
        <taxon>Agaricomycotina</taxon>
        <taxon>Agaricomycetes</taxon>
        <taxon>Agaricomycetidae</taxon>
        <taxon>Agaricales</taxon>
        <taxon>Marasmiineae</taxon>
        <taxon>Mycenaceae</taxon>
        <taxon>Favolaschia</taxon>
    </lineage>
</organism>
<comment type="caution">
    <text evidence="2">The sequence shown here is derived from an EMBL/GenBank/DDBJ whole genome shotgun (WGS) entry which is preliminary data.</text>
</comment>
<evidence type="ECO:0000313" key="2">
    <source>
        <dbReference type="EMBL" id="KAK7028559.1"/>
    </source>
</evidence>
<dbReference type="Pfam" id="PF17667">
    <property type="entry name" value="Pkinase_fungal"/>
    <property type="match status" value="1"/>
</dbReference>
<protein>
    <submittedName>
        <fullName evidence="2">Other 1 protein kinase</fullName>
    </submittedName>
</protein>
<evidence type="ECO:0000313" key="3">
    <source>
        <dbReference type="Proteomes" id="UP001362999"/>
    </source>
</evidence>
<sequence>MDFESEPEMGHAPPWPFDTFTLSDGRSFQLADSVARSRCLDGHSLYTSRASLGSDSVVVKWCWSKTRMHAVRIIETAVSSAKARGDLWIVDHLPHIIWYEERRVSHQEYEREHGGSRTLQLLVEEELRPLTELTDAEELGHAFLGIFRCCRWLYERCRLMHRNINLCNLMYRRIDGKVHGVLAGFDLAVVLNEHSYEPHSENPLAFVACDLVDPSPLFPVDQYLYRFDLESLFYALALAICHYEHGMLIPPEKQPFKCWHRLEPTRLFPEKICFFFDSLRRWKPTPQFSSLYWLVVYLRALFKHGLSARDDFRYRKEAETGVASDDGFDGDTLGGHVTFDAFEAVFLTRLPPSKSEYGRASAEP</sequence>
<accession>A0AAW0BMU6</accession>
<dbReference type="InterPro" id="IPR011009">
    <property type="entry name" value="Kinase-like_dom_sf"/>
</dbReference>
<dbReference type="InterPro" id="IPR040976">
    <property type="entry name" value="Pkinase_fungal"/>
</dbReference>
<dbReference type="EMBL" id="JAWWNJ010000028">
    <property type="protein sequence ID" value="KAK7028559.1"/>
    <property type="molecule type" value="Genomic_DNA"/>
</dbReference>
<feature type="domain" description="Fungal-type protein kinase" evidence="1">
    <location>
        <begin position="117"/>
        <end position="237"/>
    </location>
</feature>
<keyword evidence="2" id="KW-0808">Transferase</keyword>
<gene>
    <name evidence="2" type="ORF">R3P38DRAFT_930824</name>
</gene>
<reference evidence="2 3" key="1">
    <citation type="journal article" date="2024" name="J Genomics">
        <title>Draft genome sequencing and assembly of Favolaschia claudopus CIRM-BRFM 2984 isolated from oak limbs.</title>
        <authorList>
            <person name="Navarro D."/>
            <person name="Drula E."/>
            <person name="Chaduli D."/>
            <person name="Cazenave R."/>
            <person name="Ahrendt S."/>
            <person name="Wang J."/>
            <person name="Lipzen A."/>
            <person name="Daum C."/>
            <person name="Barry K."/>
            <person name="Grigoriev I.V."/>
            <person name="Favel A."/>
            <person name="Rosso M.N."/>
            <person name="Martin F."/>
        </authorList>
    </citation>
    <scope>NUCLEOTIDE SEQUENCE [LARGE SCALE GENOMIC DNA]</scope>
    <source>
        <strain evidence="2 3">CIRM-BRFM 2984</strain>
    </source>
</reference>
<keyword evidence="3" id="KW-1185">Reference proteome</keyword>
<dbReference type="Proteomes" id="UP001362999">
    <property type="component" value="Unassembled WGS sequence"/>
</dbReference>
<dbReference type="SUPFAM" id="SSF56112">
    <property type="entry name" value="Protein kinase-like (PK-like)"/>
    <property type="match status" value="1"/>
</dbReference>
<keyword evidence="2" id="KW-0418">Kinase</keyword>
<proteinExistence type="predicted"/>
<name>A0AAW0BMU6_9AGAR</name>